<gene>
    <name evidence="4" type="ORF">DI09_181p50</name>
</gene>
<dbReference type="SUPFAM" id="SSF54236">
    <property type="entry name" value="Ubiquitin-like"/>
    <property type="match status" value="1"/>
</dbReference>
<dbReference type="InterPro" id="IPR015940">
    <property type="entry name" value="UBA"/>
</dbReference>
<feature type="region of interest" description="Disordered" evidence="1">
    <location>
        <begin position="259"/>
        <end position="281"/>
    </location>
</feature>
<dbReference type="Gene3D" id="3.10.20.90">
    <property type="entry name" value="Phosphatidylinositol 3-kinase Catalytic Subunit, Chain A, domain 1"/>
    <property type="match status" value="1"/>
</dbReference>
<accession>A0A098VU95</accession>
<dbReference type="PANTHER" id="PTHR10677:SF3">
    <property type="entry name" value="FI07626P-RELATED"/>
    <property type="match status" value="1"/>
</dbReference>
<dbReference type="HOGENOM" id="CLU_829199_0_0_1"/>
<feature type="domain" description="UBA" evidence="2">
    <location>
        <begin position="280"/>
        <end position="326"/>
    </location>
</feature>
<dbReference type="Gene3D" id="1.10.8.10">
    <property type="entry name" value="DNA helicase RuvA subunit, C-terminal domain"/>
    <property type="match status" value="1"/>
</dbReference>
<dbReference type="GeneID" id="25258753"/>
<protein>
    <submittedName>
        <fullName evidence="4">Ubiquilin-1-like protein</fullName>
    </submittedName>
</protein>
<dbReference type="RefSeq" id="XP_013238800.1">
    <property type="nucleotide sequence ID" value="XM_013383346.1"/>
</dbReference>
<dbReference type="SMART" id="SM00727">
    <property type="entry name" value="STI1"/>
    <property type="match status" value="1"/>
</dbReference>
<dbReference type="SMART" id="SM00165">
    <property type="entry name" value="UBA"/>
    <property type="match status" value="1"/>
</dbReference>
<sequence length="335" mass="37220">MSPSNPSSPVDQVSPSVYDSDDEKSVFIASIQYNDESFLIDVPEDKSIGTLKEKLQLYTCLQPSEMRLIVRGRIFQDSELLANISPDDTFTLVKIIANNSTNPNNNSSISSSSSDQHFATERGFDANILKMMSSMMKTPSFQDMFKKMPSSILGNSSSDPAIKSLMEKNPELEHILNDPAIIKETMKAFENPALQREMMRNQDLAMSNIEMLPEGFNALRRSYANIQKPLLDAMDESMSRNPVLKDSLLASSITQKTVNKEPIPNPWNPAAKSKLRGSAPGSKSTMFLSKLADMKEMGFTNEEENARVLTLCEENLDMAINILLASRTSGGEKKQ</sequence>
<dbReference type="FunFam" id="1.10.260.100:FF:000001">
    <property type="entry name" value="Ubiquilin 1"/>
    <property type="match status" value="1"/>
</dbReference>
<keyword evidence="5" id="KW-1185">Reference proteome</keyword>
<dbReference type="CDD" id="cd17039">
    <property type="entry name" value="Ubl_ubiquitin_like"/>
    <property type="match status" value="1"/>
</dbReference>
<dbReference type="GO" id="GO:0006511">
    <property type="term" value="P:ubiquitin-dependent protein catabolic process"/>
    <property type="evidence" value="ECO:0007669"/>
    <property type="project" value="TreeGrafter"/>
</dbReference>
<organism evidence="4 5">
    <name type="scientific">Mitosporidium daphniae</name>
    <dbReference type="NCBI Taxonomy" id="1485682"/>
    <lineage>
        <taxon>Eukaryota</taxon>
        <taxon>Fungi</taxon>
        <taxon>Fungi incertae sedis</taxon>
        <taxon>Microsporidia</taxon>
        <taxon>Mitosporidium</taxon>
    </lineage>
</organism>
<evidence type="ECO:0000313" key="5">
    <source>
        <dbReference type="Proteomes" id="UP000029725"/>
    </source>
</evidence>
<dbReference type="EMBL" id="JMKJ01000090">
    <property type="protein sequence ID" value="KGG52364.1"/>
    <property type="molecule type" value="Genomic_DNA"/>
</dbReference>
<dbReference type="VEuPathDB" id="MicrosporidiaDB:DI09_181p50"/>
<dbReference type="AlphaFoldDB" id="A0A098VU95"/>
<evidence type="ECO:0000259" key="3">
    <source>
        <dbReference type="PROSITE" id="PS50053"/>
    </source>
</evidence>
<feature type="domain" description="Ubiquitin-like" evidence="3">
    <location>
        <begin position="24"/>
        <end position="101"/>
    </location>
</feature>
<dbReference type="InterPro" id="IPR009060">
    <property type="entry name" value="UBA-like_sf"/>
</dbReference>
<dbReference type="Proteomes" id="UP000029725">
    <property type="component" value="Unassembled WGS sequence"/>
</dbReference>
<dbReference type="PROSITE" id="PS50053">
    <property type="entry name" value="UBIQUITIN_2"/>
    <property type="match status" value="1"/>
</dbReference>
<dbReference type="PANTHER" id="PTHR10677">
    <property type="entry name" value="UBIQUILIN"/>
    <property type="match status" value="1"/>
</dbReference>
<dbReference type="InterPro" id="IPR029071">
    <property type="entry name" value="Ubiquitin-like_domsf"/>
</dbReference>
<dbReference type="InterPro" id="IPR015496">
    <property type="entry name" value="Ubiquilin"/>
</dbReference>
<dbReference type="Pfam" id="PF00240">
    <property type="entry name" value="ubiquitin"/>
    <property type="match status" value="1"/>
</dbReference>
<dbReference type="InterPro" id="IPR000626">
    <property type="entry name" value="Ubiquitin-like_dom"/>
</dbReference>
<dbReference type="InterPro" id="IPR006636">
    <property type="entry name" value="STI1_HS-bd"/>
</dbReference>
<evidence type="ECO:0000313" key="4">
    <source>
        <dbReference type="EMBL" id="KGG52364.1"/>
    </source>
</evidence>
<dbReference type="Pfam" id="PF23195">
    <property type="entry name" value="UBQLN1"/>
    <property type="match status" value="1"/>
</dbReference>
<comment type="caution">
    <text evidence="4">The sequence shown here is derived from an EMBL/GenBank/DDBJ whole genome shotgun (WGS) entry which is preliminary data.</text>
</comment>
<dbReference type="PROSITE" id="PS50030">
    <property type="entry name" value="UBA"/>
    <property type="match status" value="1"/>
</dbReference>
<proteinExistence type="predicted"/>
<reference evidence="4 5" key="1">
    <citation type="submission" date="2014-04" db="EMBL/GenBank/DDBJ databases">
        <title>A new species of microsporidia sheds light on the evolution of extreme parasitism.</title>
        <authorList>
            <person name="Haag K.L."/>
            <person name="James T.Y."/>
            <person name="Larsson R."/>
            <person name="Schaer T.M."/>
            <person name="Refardt D."/>
            <person name="Pombert J.-F."/>
            <person name="Ebert D."/>
        </authorList>
    </citation>
    <scope>NUCLEOTIDE SEQUENCE [LARGE SCALE GENOMIC DNA]</scope>
    <source>
        <strain evidence="4 5">UGP3</strain>
        <tissue evidence="4">Spores</tissue>
    </source>
</reference>
<evidence type="ECO:0000256" key="1">
    <source>
        <dbReference type="SAM" id="MobiDB-lite"/>
    </source>
</evidence>
<dbReference type="OrthoDB" id="267397at2759"/>
<dbReference type="SUPFAM" id="SSF46934">
    <property type="entry name" value="UBA-like"/>
    <property type="match status" value="1"/>
</dbReference>
<name>A0A098VU95_9MICR</name>
<dbReference type="GO" id="GO:0031593">
    <property type="term" value="F:polyubiquitin modification-dependent protein binding"/>
    <property type="evidence" value="ECO:0007669"/>
    <property type="project" value="TreeGrafter"/>
</dbReference>
<evidence type="ECO:0000259" key="2">
    <source>
        <dbReference type="PROSITE" id="PS50030"/>
    </source>
</evidence>
<dbReference type="Gene3D" id="1.10.260.100">
    <property type="match status" value="1"/>
</dbReference>
<dbReference type="GO" id="GO:0005829">
    <property type="term" value="C:cytosol"/>
    <property type="evidence" value="ECO:0007669"/>
    <property type="project" value="TreeGrafter"/>
</dbReference>